<dbReference type="InterPro" id="IPR036282">
    <property type="entry name" value="Glutathione-S-Trfase_C_sf"/>
</dbReference>
<dbReference type="PROSITE" id="PS50405">
    <property type="entry name" value="GST_CTER"/>
    <property type="match status" value="1"/>
</dbReference>
<dbReference type="CDD" id="cd03078">
    <property type="entry name" value="GST_N_Metaxin1_like"/>
    <property type="match status" value="1"/>
</dbReference>
<feature type="compositionally biased region" description="Basic and acidic residues" evidence="8">
    <location>
        <begin position="275"/>
        <end position="291"/>
    </location>
</feature>
<protein>
    <recommendedName>
        <fullName evidence="10">GST C-terminal domain-containing protein</fullName>
    </recommendedName>
</protein>
<feature type="region of interest" description="Disordered" evidence="8">
    <location>
        <begin position="322"/>
        <end position="358"/>
    </location>
</feature>
<comment type="caution">
    <text evidence="11">The sequence shown here is derived from an EMBL/GenBank/DDBJ whole genome shotgun (WGS) entry which is preliminary data.</text>
</comment>
<evidence type="ECO:0000256" key="1">
    <source>
        <dbReference type="ARBA" id="ARBA00004294"/>
    </source>
</evidence>
<dbReference type="InterPro" id="IPR019564">
    <property type="entry name" value="Sam37/metaxin_N"/>
</dbReference>
<dbReference type="GO" id="GO:0015031">
    <property type="term" value="P:protein transport"/>
    <property type="evidence" value="ECO:0007669"/>
    <property type="project" value="UniProtKB-KW"/>
</dbReference>
<keyword evidence="4" id="KW-1000">Mitochondrion outer membrane</keyword>
<evidence type="ECO:0000259" key="10">
    <source>
        <dbReference type="PROSITE" id="PS50405"/>
    </source>
</evidence>
<dbReference type="InterPro" id="IPR050931">
    <property type="entry name" value="Mito_Protein_Transport_Metaxin"/>
</dbReference>
<dbReference type="GO" id="GO:0001401">
    <property type="term" value="C:SAM complex"/>
    <property type="evidence" value="ECO:0007669"/>
    <property type="project" value="InterPro"/>
</dbReference>
<dbReference type="InterPro" id="IPR010987">
    <property type="entry name" value="Glutathione-S-Trfase_C-like"/>
</dbReference>
<gene>
    <name evidence="11" type="ORF">Glove_186g153</name>
</gene>
<dbReference type="PANTHER" id="PTHR12289">
    <property type="entry name" value="METAXIN RELATED"/>
    <property type="match status" value="1"/>
</dbReference>
<keyword evidence="12" id="KW-1185">Reference proteome</keyword>
<dbReference type="PANTHER" id="PTHR12289:SF41">
    <property type="entry name" value="FAILED AXON CONNECTIONS-RELATED"/>
    <property type="match status" value="1"/>
</dbReference>
<dbReference type="STRING" id="1348612.A0A397IS14"/>
<feature type="region of interest" description="Disordered" evidence="8">
    <location>
        <begin position="269"/>
        <end position="291"/>
    </location>
</feature>
<dbReference type="SUPFAM" id="SSF47616">
    <property type="entry name" value="GST C-terminal domain-like"/>
    <property type="match status" value="1"/>
</dbReference>
<name>A0A397IS14_9GLOM</name>
<organism evidence="11 12">
    <name type="scientific">Diversispora epigaea</name>
    <dbReference type="NCBI Taxonomy" id="1348612"/>
    <lineage>
        <taxon>Eukaryota</taxon>
        <taxon>Fungi</taxon>
        <taxon>Fungi incertae sedis</taxon>
        <taxon>Mucoromycota</taxon>
        <taxon>Glomeromycotina</taxon>
        <taxon>Glomeromycetes</taxon>
        <taxon>Diversisporales</taxon>
        <taxon>Diversisporaceae</taxon>
        <taxon>Diversispora</taxon>
    </lineage>
</organism>
<evidence type="ECO:0000313" key="12">
    <source>
        <dbReference type="Proteomes" id="UP000266861"/>
    </source>
</evidence>
<keyword evidence="9" id="KW-0812">Transmembrane</keyword>
<dbReference type="OrthoDB" id="5835136at2759"/>
<dbReference type="AlphaFoldDB" id="A0A397IS14"/>
<comment type="similarity">
    <text evidence="2">Belongs to the metaxin family.</text>
</comment>
<keyword evidence="9" id="KW-1133">Transmembrane helix</keyword>
<dbReference type="InterPro" id="IPR033468">
    <property type="entry name" value="Metaxin_GST"/>
</dbReference>
<evidence type="ECO:0000256" key="7">
    <source>
        <dbReference type="ARBA" id="ARBA00023136"/>
    </source>
</evidence>
<dbReference type="Gene3D" id="1.20.1050.10">
    <property type="match status" value="1"/>
</dbReference>
<dbReference type="GO" id="GO:0007005">
    <property type="term" value="P:mitochondrion organization"/>
    <property type="evidence" value="ECO:0007669"/>
    <property type="project" value="TreeGrafter"/>
</dbReference>
<keyword evidence="5" id="KW-0653">Protein transport</keyword>
<sequence>MLILYVWGENWELPSIDPACLSIISYLQLVAHDEWGVIKCNNPNISPTGELPILKNGLEWITGVHNIIRFLKKKGLDADEHLNSKQKADSLAYISFVEGKVYDTLLFSWYVDSKNFTEAIRPLYAKLLAFPIRYFTPTQLRDSAKARLEKYGVVTVGDLGVLLDKDKKMDRVALESYDVLLKKIGSNEYFFGDQPSTLDVIVYSHLSLHLYAKLPHPNLSVILNNEYPRLARFCNRMKNQLSSQPINQLPAVDLPSVFTGLIKSPRTWFTPSEMKTSKTEENPEKSEAQRKFERKRNISIFGAIALMIAHIVWNGIITIEWDDKDENKEEEENEEEENEEEEEEDEDNEMSYDDDEEG</sequence>
<evidence type="ECO:0000256" key="2">
    <source>
        <dbReference type="ARBA" id="ARBA00009170"/>
    </source>
</evidence>
<evidence type="ECO:0000256" key="9">
    <source>
        <dbReference type="SAM" id="Phobius"/>
    </source>
</evidence>
<feature type="domain" description="GST C-terminal" evidence="10">
    <location>
        <begin position="83"/>
        <end position="254"/>
    </location>
</feature>
<keyword evidence="7 9" id="KW-0472">Membrane</keyword>
<dbReference type="Pfam" id="PF10568">
    <property type="entry name" value="Tom37"/>
    <property type="match status" value="1"/>
</dbReference>
<keyword evidence="3" id="KW-0813">Transport</keyword>
<evidence type="ECO:0000256" key="8">
    <source>
        <dbReference type="SAM" id="MobiDB-lite"/>
    </source>
</evidence>
<evidence type="ECO:0000256" key="6">
    <source>
        <dbReference type="ARBA" id="ARBA00023128"/>
    </source>
</evidence>
<accession>A0A397IS14</accession>
<dbReference type="Proteomes" id="UP000266861">
    <property type="component" value="Unassembled WGS sequence"/>
</dbReference>
<evidence type="ECO:0000313" key="11">
    <source>
        <dbReference type="EMBL" id="RHZ77098.1"/>
    </source>
</evidence>
<reference evidence="11 12" key="1">
    <citation type="submission" date="2018-08" db="EMBL/GenBank/DDBJ databases">
        <title>Genome and evolution of the arbuscular mycorrhizal fungus Diversispora epigaea (formerly Glomus versiforme) and its bacterial endosymbionts.</title>
        <authorList>
            <person name="Sun X."/>
            <person name="Fei Z."/>
            <person name="Harrison M."/>
        </authorList>
    </citation>
    <scope>NUCLEOTIDE SEQUENCE [LARGE SCALE GENOMIC DNA]</scope>
    <source>
        <strain evidence="11 12">IT104</strain>
    </source>
</reference>
<evidence type="ECO:0000256" key="4">
    <source>
        <dbReference type="ARBA" id="ARBA00022787"/>
    </source>
</evidence>
<feature type="transmembrane region" description="Helical" evidence="9">
    <location>
        <begin position="298"/>
        <end position="319"/>
    </location>
</feature>
<evidence type="ECO:0000256" key="3">
    <source>
        <dbReference type="ARBA" id="ARBA00022448"/>
    </source>
</evidence>
<comment type="subcellular location">
    <subcellularLocation>
        <location evidence="1">Mitochondrion outer membrane</location>
    </subcellularLocation>
</comment>
<dbReference type="EMBL" id="PQFF01000176">
    <property type="protein sequence ID" value="RHZ77098.1"/>
    <property type="molecule type" value="Genomic_DNA"/>
</dbReference>
<dbReference type="Pfam" id="PF17171">
    <property type="entry name" value="GST_C_6"/>
    <property type="match status" value="1"/>
</dbReference>
<proteinExistence type="inferred from homology"/>
<keyword evidence="6" id="KW-0496">Mitochondrion</keyword>
<evidence type="ECO:0000256" key="5">
    <source>
        <dbReference type="ARBA" id="ARBA00022927"/>
    </source>
</evidence>